<keyword evidence="3 4" id="KW-0408">Iron</keyword>
<dbReference type="EMBL" id="LUKE01000001">
    <property type="protein sequence ID" value="KYG66077.1"/>
    <property type="molecule type" value="Genomic_DNA"/>
</dbReference>
<dbReference type="Pfam" id="PF07637">
    <property type="entry name" value="PSD5"/>
    <property type="match status" value="1"/>
</dbReference>
<reference evidence="6 7" key="1">
    <citation type="submission" date="2016-03" db="EMBL/GenBank/DDBJ databases">
        <authorList>
            <person name="Ploux O."/>
        </authorList>
    </citation>
    <scope>NUCLEOTIDE SEQUENCE [LARGE SCALE GENOMIC DNA]</scope>
    <source>
        <strain evidence="6 7">R0</strain>
    </source>
</reference>
<evidence type="ECO:0000256" key="1">
    <source>
        <dbReference type="ARBA" id="ARBA00022617"/>
    </source>
</evidence>
<dbReference type="AlphaFoldDB" id="A0A150WP43"/>
<dbReference type="Pfam" id="PF07624">
    <property type="entry name" value="PSD2"/>
    <property type="match status" value="1"/>
</dbReference>
<dbReference type="Gene3D" id="1.10.760.10">
    <property type="entry name" value="Cytochrome c-like domain"/>
    <property type="match status" value="1"/>
</dbReference>
<dbReference type="InterPro" id="IPR009056">
    <property type="entry name" value="Cyt_c-like_dom"/>
</dbReference>
<evidence type="ECO:0000313" key="7">
    <source>
        <dbReference type="Proteomes" id="UP000075320"/>
    </source>
</evidence>
<dbReference type="InterPro" id="IPR013043">
    <property type="entry name" value="DUF1595"/>
</dbReference>
<evidence type="ECO:0000256" key="4">
    <source>
        <dbReference type="PROSITE-ProRule" id="PRU00433"/>
    </source>
</evidence>
<name>A0A150WP43_BDEBC</name>
<dbReference type="RefSeq" id="WP_061833643.1">
    <property type="nucleotide sequence ID" value="NZ_LUKE01000001.1"/>
</dbReference>
<feature type="domain" description="Cytochrome c" evidence="5">
    <location>
        <begin position="51"/>
        <end position="192"/>
    </location>
</feature>
<dbReference type="InterPro" id="IPR013039">
    <property type="entry name" value="DUF1588"/>
</dbReference>
<dbReference type="PROSITE" id="PS51007">
    <property type="entry name" value="CYTC"/>
    <property type="match status" value="1"/>
</dbReference>
<dbReference type="Pfam" id="PF07626">
    <property type="entry name" value="PSD3"/>
    <property type="match status" value="1"/>
</dbReference>
<evidence type="ECO:0000256" key="2">
    <source>
        <dbReference type="ARBA" id="ARBA00022723"/>
    </source>
</evidence>
<dbReference type="InterPro" id="IPR036909">
    <property type="entry name" value="Cyt_c-like_dom_sf"/>
</dbReference>
<sequence length="624" mass="67985">MNRTIQAAGVILVSTLVVTAFQNCTEGFKPLSMPSEIIDNNDSGGVNIPPEQIADGKILYSQNCAACHGAIDSSNKKERTPFQISTAISTLSQMSALRTLSADQINKISYALGYNPNASANSCKGTRAADITAIFRMNKGEYTNTVADLFGVPESVADNFPPDNDGEMFANSAAQLAYASSAQIEQYLYAAEKIVETVFSTNKALIMTCNATSTAPATCAANIIDAWTPKILRRPLDSAERAKLLAMVPTTSGVSATDFEAGIQTALVAALFSPHFLYRTVESSSGAISELNNYEFATRLSYFLWSSTPDAELLNLAKNGTIKQQAQLKTQIARMLASPKAKRLTQNFASRWIGLSRISQRVPDATVYPNYKPSLRTAFEAETRTFFENMFSQNRSLTEIISADYTYVNEELSKHYGIGGVVGTQFQKVSIANTPRRGLASHGSVLMMTSHTDDSSVIQRGKWIMQNLMCDPPPPPPPNVGDSSSLHDMTLTKRQQLEVHRNNASCFSCHARMEPLGFGLENFDAIGAWRTSFNGKPVDNAGALPDGSPFNNPEMLVAYLQSTKAFDQCISKYLMTYAMARKLDDDDDCNVKDIAKSSVSEDKGVADTIEAIVRSDLFTKVKGK</sequence>
<dbReference type="GO" id="GO:0020037">
    <property type="term" value="F:heme binding"/>
    <property type="evidence" value="ECO:0007669"/>
    <property type="project" value="InterPro"/>
</dbReference>
<keyword evidence="2 4" id="KW-0479">Metal-binding</keyword>
<evidence type="ECO:0000313" key="6">
    <source>
        <dbReference type="EMBL" id="KYG66077.1"/>
    </source>
</evidence>
<dbReference type="Pfam" id="PF07631">
    <property type="entry name" value="PSD4"/>
    <property type="match status" value="1"/>
</dbReference>
<keyword evidence="1 4" id="KW-0349">Heme</keyword>
<dbReference type="OrthoDB" id="127185at2"/>
<gene>
    <name evidence="6" type="ORF">AZI86_03145</name>
</gene>
<organism evidence="6 7">
    <name type="scientific">Bdellovibrio bacteriovorus</name>
    <dbReference type="NCBI Taxonomy" id="959"/>
    <lineage>
        <taxon>Bacteria</taxon>
        <taxon>Pseudomonadati</taxon>
        <taxon>Bdellovibrionota</taxon>
        <taxon>Bdellovibrionia</taxon>
        <taxon>Bdellovibrionales</taxon>
        <taxon>Pseudobdellovibrionaceae</taxon>
        <taxon>Bdellovibrio</taxon>
    </lineage>
</organism>
<comment type="caution">
    <text evidence="6">The sequence shown here is derived from an EMBL/GenBank/DDBJ whole genome shotgun (WGS) entry which is preliminary data.</text>
</comment>
<dbReference type="InterPro" id="IPR013042">
    <property type="entry name" value="DUF1592"/>
</dbReference>
<accession>A0A150WP43</accession>
<evidence type="ECO:0000256" key="3">
    <source>
        <dbReference type="ARBA" id="ARBA00023004"/>
    </source>
</evidence>
<dbReference type="GO" id="GO:0046872">
    <property type="term" value="F:metal ion binding"/>
    <property type="evidence" value="ECO:0007669"/>
    <property type="project" value="UniProtKB-KW"/>
</dbReference>
<dbReference type="Pfam" id="PF07627">
    <property type="entry name" value="PSCyt3"/>
    <property type="match status" value="1"/>
</dbReference>
<dbReference type="SUPFAM" id="SSF46626">
    <property type="entry name" value="Cytochrome c"/>
    <property type="match status" value="1"/>
</dbReference>
<keyword evidence="7" id="KW-1185">Reference proteome</keyword>
<protein>
    <recommendedName>
        <fullName evidence="5">Cytochrome c domain-containing protein</fullName>
    </recommendedName>
</protein>
<evidence type="ECO:0000259" key="5">
    <source>
        <dbReference type="PROSITE" id="PS51007"/>
    </source>
</evidence>
<dbReference type="InterPro" id="IPR013036">
    <property type="entry name" value="DUF1587"/>
</dbReference>
<dbReference type="GO" id="GO:0009055">
    <property type="term" value="F:electron transfer activity"/>
    <property type="evidence" value="ECO:0007669"/>
    <property type="project" value="InterPro"/>
</dbReference>
<proteinExistence type="predicted"/>
<dbReference type="Proteomes" id="UP000075320">
    <property type="component" value="Unassembled WGS sequence"/>
</dbReference>
<dbReference type="InterPro" id="IPR011478">
    <property type="entry name" value="DUF1585"/>
</dbReference>